<dbReference type="InterPro" id="IPR035445">
    <property type="entry name" value="GYF-like_dom_sf"/>
</dbReference>
<dbReference type="CDD" id="cd10567">
    <property type="entry name" value="SWIB-MDM2_like"/>
    <property type="match status" value="1"/>
</dbReference>
<dbReference type="Gene3D" id="1.10.245.10">
    <property type="entry name" value="SWIB/MDM2 domain"/>
    <property type="match status" value="1"/>
</dbReference>
<dbReference type="InterPro" id="IPR058668">
    <property type="entry name" value="NERD_dom"/>
</dbReference>
<keyword evidence="3" id="KW-0863">Zinc-finger</keyword>
<dbReference type="PANTHER" id="PTHR46851">
    <property type="entry name" value="OS01G0884500 PROTEIN"/>
    <property type="match status" value="1"/>
</dbReference>
<dbReference type="AlphaFoldDB" id="A0A9Q0GPI9"/>
<feature type="domain" description="DM2" evidence="8">
    <location>
        <begin position="227"/>
        <end position="310"/>
    </location>
</feature>
<sequence>MRKQNKIIKEQVAEDYCFVCKDGGLLLICEYKRCLKAYHPQCVGKDDTFVETGERWMCSWHSCFICNRKSKVHCFCCPNAVCRRCIKSAEFVQIRGTKGFCNNCLKLALLIEENVDVDSDGGKVDFKDRETWEFLFMEYWEIVKQKEHLKLETLQLADIRLKKGEKYHSGSDSDRFTKGEEEGELSSSDCEKMDGTITEGRLEWMEESEGHKYFSTKTIKRKLRLKKKEFIGWGSRPLIEFLASIGIDTSKQFSQYDVNIIITDYVNKNNLMHPGKKKRILCDERLHSVFGKKIIHRNKIHDLLESHFSENLEESEEDEFKYSSEDMEKDAPKACERRRISNSERTYKRKQVLEVPQSCFASVIPRNIKLVYLKRSLVECLLKIPETFEEKVVGSFVRVKCDPNDYLQRSSHQLLQVTGVKKALGTGDVTTEIFLQVSDMKKEICIRMLSDDYFPEEECDDLRQRVKDGLIRKPTIVELEQKARILHEDITNHWIDREITMLQNLIERANEKVPAWPEAVCGLSVLPPDAILFFPERKQLLQTPSERLRLLQQIPTVIAEEVEPEVTPQHCQLDMKEAKDDSPRSILVGALGSSSENLVGNVALSTQMVGKTDSAGDGAVYDCKSEDTGVGDYVLVQEEQHHAYAAEQPPQSGKLDEQTIDIAYAAVKQKHQQITVEEESSRGTLFACIIKQQHQATEVAAESSRELQQLDVKGAGDREIRLLEHKPADIEERYGEMQLACAAGKQHLLQVNQKSSSCMQQQDNPVQLDDEGNKCSGLILLTDSTEKEKQPIDVEDTGGAIIDLDETDGNRATVKRQRVSAVQVVELSDDDEVPGDDKSAGDATQNQIWEDPNRSIWHYVDPFGDAQGPFPMSALKRWRDANYFGPDFKVWKMGESSEEAILLTDVLSRIFPMS</sequence>
<evidence type="ECO:0000256" key="5">
    <source>
        <dbReference type="SAM" id="MobiDB-lite"/>
    </source>
</evidence>
<evidence type="ECO:0000256" key="2">
    <source>
        <dbReference type="ARBA" id="ARBA00022723"/>
    </source>
</evidence>
<evidence type="ECO:0000256" key="3">
    <source>
        <dbReference type="ARBA" id="ARBA00022771"/>
    </source>
</evidence>
<dbReference type="InterPro" id="IPR003169">
    <property type="entry name" value="GYF"/>
</dbReference>
<keyword evidence="2" id="KW-0479">Metal-binding</keyword>
<evidence type="ECO:0000313" key="9">
    <source>
        <dbReference type="EMBL" id="KAJ4950288.1"/>
    </source>
</evidence>
<dbReference type="PROSITE" id="PS01358">
    <property type="entry name" value="ZF_RANBP2_1"/>
    <property type="match status" value="1"/>
</dbReference>
<dbReference type="InterPro" id="IPR055198">
    <property type="entry name" value="NSD_PHD"/>
</dbReference>
<gene>
    <name evidence="9" type="ORF">NE237_027120</name>
</gene>
<dbReference type="SUPFAM" id="SSF159042">
    <property type="entry name" value="Plus3-like"/>
    <property type="match status" value="1"/>
</dbReference>
<dbReference type="Gene3D" id="3.30.40.10">
    <property type="entry name" value="Zinc/RING finger domain, C3HC4 (zinc finger)"/>
    <property type="match status" value="1"/>
</dbReference>
<dbReference type="InterPro" id="IPR001965">
    <property type="entry name" value="Znf_PHD"/>
</dbReference>
<dbReference type="PROSITE" id="PS50829">
    <property type="entry name" value="GYF"/>
    <property type="match status" value="1"/>
</dbReference>
<dbReference type="SUPFAM" id="SSF57903">
    <property type="entry name" value="FYVE/PHD zinc finger"/>
    <property type="match status" value="1"/>
</dbReference>
<dbReference type="InterPro" id="IPR003121">
    <property type="entry name" value="SWIB_MDM2_domain"/>
</dbReference>
<dbReference type="Proteomes" id="UP001141806">
    <property type="component" value="Unassembled WGS sequence"/>
</dbReference>
<evidence type="ECO:0000259" key="7">
    <source>
        <dbReference type="PROSITE" id="PS51360"/>
    </source>
</evidence>
<name>A0A9Q0GPI9_9MAGN</name>
<dbReference type="InterPro" id="IPR013083">
    <property type="entry name" value="Znf_RING/FYVE/PHD"/>
</dbReference>
<dbReference type="PROSITE" id="PS51925">
    <property type="entry name" value="SWIB_MDM2"/>
    <property type="match status" value="1"/>
</dbReference>
<dbReference type="CDD" id="cd15568">
    <property type="entry name" value="PHD5_NSD"/>
    <property type="match status" value="1"/>
</dbReference>
<dbReference type="InterPro" id="IPR036128">
    <property type="entry name" value="Plus3-like_sf"/>
</dbReference>
<dbReference type="Pfam" id="PF25980">
    <property type="entry name" value="NERD_plant"/>
    <property type="match status" value="1"/>
</dbReference>
<evidence type="ECO:0000313" key="10">
    <source>
        <dbReference type="Proteomes" id="UP001141806"/>
    </source>
</evidence>
<dbReference type="InterPro" id="IPR011011">
    <property type="entry name" value="Znf_FYVE_PHD"/>
</dbReference>
<reference evidence="9" key="1">
    <citation type="journal article" date="2023" name="Plant J.">
        <title>The genome of the king protea, Protea cynaroides.</title>
        <authorList>
            <person name="Chang J."/>
            <person name="Duong T.A."/>
            <person name="Schoeman C."/>
            <person name="Ma X."/>
            <person name="Roodt D."/>
            <person name="Barker N."/>
            <person name="Li Z."/>
            <person name="Van de Peer Y."/>
            <person name="Mizrachi E."/>
        </authorList>
    </citation>
    <scope>NUCLEOTIDE SEQUENCE</scope>
    <source>
        <tissue evidence="9">Young leaves</tissue>
    </source>
</reference>
<dbReference type="InterPro" id="IPR036885">
    <property type="entry name" value="SWIB_MDM2_dom_sf"/>
</dbReference>
<dbReference type="InterPro" id="IPR004343">
    <property type="entry name" value="Plus-3_dom"/>
</dbReference>
<comment type="caution">
    <text evidence="9">The sequence shown here is derived from an EMBL/GenBank/DDBJ whole genome shotgun (WGS) entry which is preliminary data.</text>
</comment>
<feature type="domain" description="Plus3" evidence="7">
    <location>
        <begin position="362"/>
        <end position="491"/>
    </location>
</feature>
<comment type="similarity">
    <text evidence="1">Belongs to the MDM2/MDM4 family.</text>
</comment>
<dbReference type="Pfam" id="PF02213">
    <property type="entry name" value="GYF"/>
    <property type="match status" value="1"/>
</dbReference>
<evidence type="ECO:0000256" key="1">
    <source>
        <dbReference type="ARBA" id="ARBA00005803"/>
    </source>
</evidence>
<dbReference type="Gene3D" id="3.90.70.200">
    <property type="entry name" value="Plus-3 domain"/>
    <property type="match status" value="1"/>
</dbReference>
<dbReference type="PANTHER" id="PTHR46851:SF11">
    <property type="entry name" value="GYF DOMAIN-CONTAINING PROTEIN"/>
    <property type="match status" value="1"/>
</dbReference>
<keyword evidence="4" id="KW-0862">Zinc</keyword>
<dbReference type="SUPFAM" id="SSF47592">
    <property type="entry name" value="SWIB/MDM2 domain"/>
    <property type="match status" value="1"/>
</dbReference>
<evidence type="ECO:0000256" key="4">
    <source>
        <dbReference type="ARBA" id="ARBA00022833"/>
    </source>
</evidence>
<evidence type="ECO:0000259" key="8">
    <source>
        <dbReference type="PROSITE" id="PS51925"/>
    </source>
</evidence>
<dbReference type="InterPro" id="IPR045894">
    <property type="entry name" value="At5g08430-like"/>
</dbReference>
<feature type="region of interest" description="Disordered" evidence="5">
    <location>
        <begin position="166"/>
        <end position="191"/>
    </location>
</feature>
<evidence type="ECO:0000259" key="6">
    <source>
        <dbReference type="PROSITE" id="PS50829"/>
    </source>
</evidence>
<dbReference type="Pfam" id="PF22908">
    <property type="entry name" value="PHD_NSD"/>
    <property type="match status" value="1"/>
</dbReference>
<dbReference type="Gene3D" id="3.30.1490.40">
    <property type="match status" value="1"/>
</dbReference>
<dbReference type="GO" id="GO:0008270">
    <property type="term" value="F:zinc ion binding"/>
    <property type="evidence" value="ECO:0007669"/>
    <property type="project" value="UniProtKB-KW"/>
</dbReference>
<keyword evidence="10" id="KW-1185">Reference proteome</keyword>
<dbReference type="SMART" id="SM00719">
    <property type="entry name" value="Plus3"/>
    <property type="match status" value="1"/>
</dbReference>
<dbReference type="Pfam" id="PF03126">
    <property type="entry name" value="Plus-3"/>
    <property type="match status" value="1"/>
</dbReference>
<dbReference type="PROSITE" id="PS51360">
    <property type="entry name" value="PLUS3"/>
    <property type="match status" value="1"/>
</dbReference>
<organism evidence="9 10">
    <name type="scientific">Protea cynaroides</name>
    <dbReference type="NCBI Taxonomy" id="273540"/>
    <lineage>
        <taxon>Eukaryota</taxon>
        <taxon>Viridiplantae</taxon>
        <taxon>Streptophyta</taxon>
        <taxon>Embryophyta</taxon>
        <taxon>Tracheophyta</taxon>
        <taxon>Spermatophyta</taxon>
        <taxon>Magnoliopsida</taxon>
        <taxon>Proteales</taxon>
        <taxon>Proteaceae</taxon>
        <taxon>Protea</taxon>
    </lineage>
</organism>
<feature type="domain" description="GYF" evidence="6">
    <location>
        <begin position="854"/>
        <end position="908"/>
    </location>
</feature>
<dbReference type="SMART" id="SM00249">
    <property type="entry name" value="PHD"/>
    <property type="match status" value="1"/>
</dbReference>
<accession>A0A9Q0GPI9</accession>
<dbReference type="SMART" id="SM00444">
    <property type="entry name" value="GYF"/>
    <property type="match status" value="1"/>
</dbReference>
<dbReference type="GO" id="GO:0003677">
    <property type="term" value="F:DNA binding"/>
    <property type="evidence" value="ECO:0007669"/>
    <property type="project" value="InterPro"/>
</dbReference>
<dbReference type="OrthoDB" id="1870062at2759"/>
<proteinExistence type="inferred from homology"/>
<feature type="compositionally biased region" description="Basic and acidic residues" evidence="5">
    <location>
        <begin position="166"/>
        <end position="180"/>
    </location>
</feature>
<dbReference type="EMBL" id="JAMYWD010000012">
    <property type="protein sequence ID" value="KAJ4950288.1"/>
    <property type="molecule type" value="Genomic_DNA"/>
</dbReference>
<dbReference type="Pfam" id="PF02201">
    <property type="entry name" value="SWIB"/>
    <property type="match status" value="1"/>
</dbReference>
<dbReference type="InterPro" id="IPR001876">
    <property type="entry name" value="Znf_RanBP2"/>
</dbReference>
<dbReference type="SUPFAM" id="SSF55277">
    <property type="entry name" value="GYF domain"/>
    <property type="match status" value="1"/>
</dbReference>
<protein>
    <submittedName>
        <fullName evidence="9">Uncharacterized protein</fullName>
    </submittedName>
</protein>